<proteinExistence type="predicted"/>
<feature type="transmembrane region" description="Helical" evidence="2">
    <location>
        <begin position="33"/>
        <end position="53"/>
    </location>
</feature>
<keyword evidence="2" id="KW-1133">Transmembrane helix</keyword>
<feature type="transmembrane region" description="Helical" evidence="2">
    <location>
        <begin position="65"/>
        <end position="84"/>
    </location>
</feature>
<evidence type="ECO:0000256" key="1">
    <source>
        <dbReference type="SAM" id="MobiDB-lite"/>
    </source>
</evidence>
<protein>
    <submittedName>
        <fullName evidence="3">Uncharacterized protein</fullName>
    </submittedName>
</protein>
<name>A0A7S1ZR82_9STRA</name>
<sequence length="184" mass="20378">MQTHLIPWSDKNFDGLTSLIAFTGFSMPARARFVAQFIGSTLFSSITCGLVAGQTGAMMLSCGPLIPFMTGSWFGYTVSCVGFWKQSKKKALTYARRYPKVLAHSLETDLNMQIPKNVTMDDDQKTEGSSSSSSELRGKSLEEWIHEGGTKRLSFAILAAQSCDEDIAEMQKNERQKLIHGYSN</sequence>
<accession>A0A7S1ZR82</accession>
<dbReference type="AlphaFoldDB" id="A0A7S1ZR82"/>
<feature type="region of interest" description="Disordered" evidence="1">
    <location>
        <begin position="116"/>
        <end position="138"/>
    </location>
</feature>
<keyword evidence="2" id="KW-0812">Transmembrane</keyword>
<evidence type="ECO:0000256" key="2">
    <source>
        <dbReference type="SAM" id="Phobius"/>
    </source>
</evidence>
<dbReference type="EMBL" id="HBGN01030288">
    <property type="protein sequence ID" value="CAD9346715.1"/>
    <property type="molecule type" value="Transcribed_RNA"/>
</dbReference>
<reference evidence="3" key="1">
    <citation type="submission" date="2021-01" db="EMBL/GenBank/DDBJ databases">
        <authorList>
            <person name="Corre E."/>
            <person name="Pelletier E."/>
            <person name="Niang G."/>
            <person name="Scheremetjew M."/>
            <person name="Finn R."/>
            <person name="Kale V."/>
            <person name="Holt S."/>
            <person name="Cochrane G."/>
            <person name="Meng A."/>
            <person name="Brown T."/>
            <person name="Cohen L."/>
        </authorList>
    </citation>
    <scope>NUCLEOTIDE SEQUENCE</scope>
    <source>
        <strain evidence="3">Pop2</strain>
    </source>
</reference>
<organism evidence="3">
    <name type="scientific">Ditylum brightwellii</name>
    <dbReference type="NCBI Taxonomy" id="49249"/>
    <lineage>
        <taxon>Eukaryota</taxon>
        <taxon>Sar</taxon>
        <taxon>Stramenopiles</taxon>
        <taxon>Ochrophyta</taxon>
        <taxon>Bacillariophyta</taxon>
        <taxon>Mediophyceae</taxon>
        <taxon>Lithodesmiophycidae</taxon>
        <taxon>Lithodesmiales</taxon>
        <taxon>Lithodesmiaceae</taxon>
        <taxon>Ditylum</taxon>
    </lineage>
</organism>
<evidence type="ECO:0000313" key="3">
    <source>
        <dbReference type="EMBL" id="CAD9346715.1"/>
    </source>
</evidence>
<keyword evidence="2" id="KW-0472">Membrane</keyword>
<gene>
    <name evidence="3" type="ORF">DBRI1063_LOCUS19514</name>
</gene>